<dbReference type="EMBL" id="JBHRVU010000004">
    <property type="protein sequence ID" value="MFC3442752.1"/>
    <property type="molecule type" value="Genomic_DNA"/>
</dbReference>
<organism evidence="1 2">
    <name type="scientific">Sphingobium rhizovicinum</name>
    <dbReference type="NCBI Taxonomy" id="432308"/>
    <lineage>
        <taxon>Bacteria</taxon>
        <taxon>Pseudomonadati</taxon>
        <taxon>Pseudomonadota</taxon>
        <taxon>Alphaproteobacteria</taxon>
        <taxon>Sphingomonadales</taxon>
        <taxon>Sphingomonadaceae</taxon>
        <taxon>Sphingobium</taxon>
    </lineage>
</organism>
<keyword evidence="2" id="KW-1185">Reference proteome</keyword>
<evidence type="ECO:0000313" key="2">
    <source>
        <dbReference type="Proteomes" id="UP001595681"/>
    </source>
</evidence>
<protein>
    <recommendedName>
        <fullName evidence="3">DUF551 domain-containing protein</fullName>
    </recommendedName>
</protein>
<gene>
    <name evidence="1" type="ORF">ACFOKF_16375</name>
</gene>
<comment type="caution">
    <text evidence="1">The sequence shown here is derived from an EMBL/GenBank/DDBJ whole genome shotgun (WGS) entry which is preliminary data.</text>
</comment>
<sequence>MTDLLDIAARLEAACDITGKPSGRHMVPSMTKLAEMQTAMGAKTGDREAGELGEVTACLTACIDNEAKLFDALALVAKEAVDALRSHGVPRPISAAPDDDRWILGYDPTATVGPPWLLVARCDGGWHDEAFHEANPTMWAPLPDPQPEPTGWRRAEGTIRIIKAWSTDIPWLTHLVEVIKPDGTPDGEREPDMATGIEDARRRATAWAAKLGLPVDEVDDGNVVPFKRAEPNQ</sequence>
<accession>A0ABV7NJW2</accession>
<evidence type="ECO:0000313" key="1">
    <source>
        <dbReference type="EMBL" id="MFC3442752.1"/>
    </source>
</evidence>
<evidence type="ECO:0008006" key="3">
    <source>
        <dbReference type="Google" id="ProtNLM"/>
    </source>
</evidence>
<name>A0ABV7NJW2_9SPHN</name>
<proteinExistence type="predicted"/>
<dbReference type="RefSeq" id="WP_380796982.1">
    <property type="nucleotide sequence ID" value="NZ_JBHRVU010000004.1"/>
</dbReference>
<dbReference type="Proteomes" id="UP001595681">
    <property type="component" value="Unassembled WGS sequence"/>
</dbReference>
<reference evidence="2" key="1">
    <citation type="journal article" date="2019" name="Int. J. Syst. Evol. Microbiol.">
        <title>The Global Catalogue of Microorganisms (GCM) 10K type strain sequencing project: providing services to taxonomists for standard genome sequencing and annotation.</title>
        <authorList>
            <consortium name="The Broad Institute Genomics Platform"/>
            <consortium name="The Broad Institute Genome Sequencing Center for Infectious Disease"/>
            <person name="Wu L."/>
            <person name="Ma J."/>
        </authorList>
    </citation>
    <scope>NUCLEOTIDE SEQUENCE [LARGE SCALE GENOMIC DNA]</scope>
    <source>
        <strain evidence="2">CCM 7491</strain>
    </source>
</reference>